<gene>
    <name evidence="2" type="ORF">FN961_21585</name>
</gene>
<evidence type="ECO:0000256" key="1">
    <source>
        <dbReference type="SAM" id="SignalP"/>
    </source>
</evidence>
<proteinExistence type="predicted"/>
<comment type="caution">
    <text evidence="2">The sequence shown here is derived from an EMBL/GenBank/DDBJ whole genome shotgun (WGS) entry which is preliminary data.</text>
</comment>
<evidence type="ECO:0000313" key="2">
    <source>
        <dbReference type="EMBL" id="TRY12239.1"/>
    </source>
</evidence>
<dbReference type="Gene3D" id="3.40.190.10">
    <property type="entry name" value="Periplasmic binding protein-like II"/>
    <property type="match status" value="2"/>
</dbReference>
<feature type="chain" id="PRO_5021945150" evidence="1">
    <location>
        <begin position="19"/>
        <end position="290"/>
    </location>
</feature>
<accession>A0A553JIF3</accession>
<dbReference type="EMBL" id="VKGK01000037">
    <property type="protein sequence ID" value="TRY12239.1"/>
    <property type="molecule type" value="Genomic_DNA"/>
</dbReference>
<keyword evidence="1" id="KW-0732">Signal</keyword>
<evidence type="ECO:0000313" key="3">
    <source>
        <dbReference type="Proteomes" id="UP000318126"/>
    </source>
</evidence>
<organism evidence="2 3">
    <name type="scientific">Shewanella hanedai</name>
    <name type="common">Alteromonas hanedai</name>
    <dbReference type="NCBI Taxonomy" id="25"/>
    <lineage>
        <taxon>Bacteria</taxon>
        <taxon>Pseudomonadati</taxon>
        <taxon>Pseudomonadota</taxon>
        <taxon>Gammaproteobacteria</taxon>
        <taxon>Alteromonadales</taxon>
        <taxon>Shewanellaceae</taxon>
        <taxon>Shewanella</taxon>
    </lineage>
</organism>
<reference evidence="3" key="1">
    <citation type="submission" date="2019-07" db="EMBL/GenBank/DDBJ databases">
        <title>Shewanella sp. YLB-08 draft genomic sequence.</title>
        <authorList>
            <person name="Yu L."/>
        </authorList>
    </citation>
    <scope>NUCLEOTIDE SEQUENCE [LARGE SCALE GENOMIC DNA]</scope>
    <source>
        <strain evidence="3">JCM 20706</strain>
    </source>
</reference>
<protein>
    <submittedName>
        <fullName evidence="2">ABC transporter substrate-binding protein</fullName>
    </submittedName>
</protein>
<keyword evidence="3" id="KW-1185">Reference proteome</keyword>
<dbReference type="Proteomes" id="UP000318126">
    <property type="component" value="Unassembled WGS sequence"/>
</dbReference>
<feature type="signal peptide" evidence="1">
    <location>
        <begin position="1"/>
        <end position="18"/>
    </location>
</feature>
<dbReference type="RefSeq" id="WP_144042241.1">
    <property type="nucleotide sequence ID" value="NZ_BMPL01000041.1"/>
</dbReference>
<name>A0A553JIF3_SHEHA</name>
<dbReference type="SUPFAM" id="SSF53850">
    <property type="entry name" value="Periplasmic binding protein-like II"/>
    <property type="match status" value="1"/>
</dbReference>
<sequence length="290" mass="33078">MRIILALVTLLCCHQALSADPVLIQSPQSEDDASYRYYVDLISQVLSNTQDEYGEAKLVETGSSYTQHRGLSVLDSGQISVFWAGTDPKRERRYHVVRVPLMAGLLGIRVPVILASQHHLFQTLDNEDQLKSLTACQGTHWPDTDILEKNGYQVEKVTKFESMYSMLRQGRCDYFPRGIGEVYAELAHESNQDMMAIKNLLLIYPMPMYIFLSKGNKQLAERLTQGLNVMAEQGEIFEFVRQHPATQGVFPLAQYNNAKQFKLTNHLLPDTTELDNPLLWFEIESEFEAK</sequence>
<dbReference type="OrthoDB" id="547680at2"/>
<dbReference type="AlphaFoldDB" id="A0A553JIF3"/>